<evidence type="ECO:0000256" key="1">
    <source>
        <dbReference type="SAM" id="Phobius"/>
    </source>
</evidence>
<proteinExistence type="predicted"/>
<accession>A0ABP6ICF8</accession>
<protein>
    <recommendedName>
        <fullName evidence="4">DUF998 domain-containing protein</fullName>
    </recommendedName>
</protein>
<evidence type="ECO:0000313" key="3">
    <source>
        <dbReference type="Proteomes" id="UP001500831"/>
    </source>
</evidence>
<organism evidence="2 3">
    <name type="scientific">Streptosporangium fragile</name>
    <dbReference type="NCBI Taxonomy" id="46186"/>
    <lineage>
        <taxon>Bacteria</taxon>
        <taxon>Bacillati</taxon>
        <taxon>Actinomycetota</taxon>
        <taxon>Actinomycetes</taxon>
        <taxon>Streptosporangiales</taxon>
        <taxon>Streptosporangiaceae</taxon>
        <taxon>Streptosporangium</taxon>
    </lineage>
</organism>
<feature type="transmembrane region" description="Helical" evidence="1">
    <location>
        <begin position="207"/>
        <end position="229"/>
    </location>
</feature>
<keyword evidence="1" id="KW-1133">Transmembrane helix</keyword>
<keyword evidence="1" id="KW-0472">Membrane</keyword>
<name>A0ABP6ICF8_9ACTN</name>
<keyword evidence="1" id="KW-0812">Transmembrane</keyword>
<feature type="transmembrane region" description="Helical" evidence="1">
    <location>
        <begin position="90"/>
        <end position="110"/>
    </location>
</feature>
<keyword evidence="3" id="KW-1185">Reference proteome</keyword>
<feature type="transmembrane region" description="Helical" evidence="1">
    <location>
        <begin position="261"/>
        <end position="279"/>
    </location>
</feature>
<feature type="transmembrane region" description="Helical" evidence="1">
    <location>
        <begin position="12"/>
        <end position="37"/>
    </location>
</feature>
<dbReference type="EMBL" id="BAAAVI010000018">
    <property type="protein sequence ID" value="GAA2869478.1"/>
    <property type="molecule type" value="Genomic_DNA"/>
</dbReference>
<feature type="transmembrane region" description="Helical" evidence="1">
    <location>
        <begin position="141"/>
        <end position="161"/>
    </location>
</feature>
<feature type="transmembrane region" description="Helical" evidence="1">
    <location>
        <begin position="291"/>
        <end position="313"/>
    </location>
</feature>
<reference evidence="3" key="1">
    <citation type="journal article" date="2019" name="Int. J. Syst. Evol. Microbiol.">
        <title>The Global Catalogue of Microorganisms (GCM) 10K type strain sequencing project: providing services to taxonomists for standard genome sequencing and annotation.</title>
        <authorList>
            <consortium name="The Broad Institute Genomics Platform"/>
            <consortium name="The Broad Institute Genome Sequencing Center for Infectious Disease"/>
            <person name="Wu L."/>
            <person name="Ma J."/>
        </authorList>
    </citation>
    <scope>NUCLEOTIDE SEQUENCE [LARGE SCALE GENOMIC DNA]</scope>
    <source>
        <strain evidence="3">JCM 6242</strain>
    </source>
</reference>
<feature type="transmembrane region" description="Helical" evidence="1">
    <location>
        <begin position="325"/>
        <end position="344"/>
    </location>
</feature>
<feature type="transmembrane region" description="Helical" evidence="1">
    <location>
        <begin position="66"/>
        <end position="83"/>
    </location>
</feature>
<sequence>MREWKIRGAGRAVGCLVAASVCELVIVVVAFVLLSLLRRELAAGYENGDGADFNLEHAVSSVQDCVWAHAVAGVITLAVAGLARWRGGTVGVRTATGLSLIPYTVFYLLFGLQEWSALDMWHAHSEPRPSGHWYEVWYSDVFRSLTGAAGLLYLAGAALLFRTAPNRGRGKGRGGGTRDDLATDAVVDAPGRDTAVRGRRRPNAGRAVVCLVAASVCELVVAAGALILLPPLQRELEAQYETGDGVAHYLEWTVHTLQDLVWGYPTAGVITLAVAVMAWRRGGTAGVQAAAAAGLAPYTAFYLLLGLLGALSLNDPYVDRYSDMVLWLSSAAGLLYLAGAILLFRTGDVRQGGRLRTAEETGVAS</sequence>
<dbReference type="Proteomes" id="UP001500831">
    <property type="component" value="Unassembled WGS sequence"/>
</dbReference>
<gene>
    <name evidence="2" type="ORF">GCM10010517_29480</name>
</gene>
<evidence type="ECO:0000313" key="2">
    <source>
        <dbReference type="EMBL" id="GAA2869478.1"/>
    </source>
</evidence>
<comment type="caution">
    <text evidence="2">The sequence shown here is derived from an EMBL/GenBank/DDBJ whole genome shotgun (WGS) entry which is preliminary data.</text>
</comment>
<evidence type="ECO:0008006" key="4">
    <source>
        <dbReference type="Google" id="ProtNLM"/>
    </source>
</evidence>